<dbReference type="Proteomes" id="UP001193756">
    <property type="component" value="Unassembled WGS sequence"/>
</dbReference>
<reference evidence="8" key="5">
    <citation type="journal article" date="2020" name="Cell Host Microbe">
        <title>Functional and Genomic Variation between Human-Derived Isolates of Lachnospiraceae Reveals Inter- and Intra-Species Diversity.</title>
        <authorList>
            <person name="Sorbara M.T."/>
            <person name="Littmann E.R."/>
            <person name="Fontana E."/>
            <person name="Moody T.U."/>
            <person name="Kohout C.E."/>
            <person name="Gjonbalaj M."/>
            <person name="Eaton V."/>
            <person name="Seok R."/>
            <person name="Leiner I.M."/>
            <person name="Pamer E.G."/>
        </authorList>
    </citation>
    <scope>NUCLEOTIDE SEQUENCE</scope>
    <source>
        <strain evidence="8">MSK.16.45</strain>
    </source>
</reference>
<dbReference type="Pfam" id="PF02910">
    <property type="entry name" value="Succ_DH_flav_C"/>
    <property type="match status" value="1"/>
</dbReference>
<feature type="chain" id="PRO_5042679597" evidence="4">
    <location>
        <begin position="22"/>
        <end position="514"/>
    </location>
</feature>
<evidence type="ECO:0000313" key="9">
    <source>
        <dbReference type="EMBL" id="TYL56832.1"/>
    </source>
</evidence>
<evidence type="ECO:0000256" key="3">
    <source>
        <dbReference type="PIRSR" id="PIRSR630664-50"/>
    </source>
</evidence>
<evidence type="ECO:0000313" key="10">
    <source>
        <dbReference type="Proteomes" id="UP000049472"/>
    </source>
</evidence>
<evidence type="ECO:0000259" key="5">
    <source>
        <dbReference type="Pfam" id="PF00890"/>
    </source>
</evidence>
<dbReference type="SUPFAM" id="SSF46977">
    <property type="entry name" value="Succinate dehydrogenase/fumarate reductase flavoprotein C-terminal domain"/>
    <property type="match status" value="1"/>
</dbReference>
<feature type="active site" description="Proton acceptor" evidence="3">
    <location>
        <position position="283"/>
    </location>
</feature>
<proteinExistence type="predicted"/>
<dbReference type="GO" id="GO:0009061">
    <property type="term" value="P:anaerobic respiration"/>
    <property type="evidence" value="ECO:0007669"/>
    <property type="project" value="TreeGrafter"/>
</dbReference>
<dbReference type="PANTHER" id="PTHR11632">
    <property type="entry name" value="SUCCINATE DEHYDROGENASE 2 FLAVOPROTEIN SUBUNIT"/>
    <property type="match status" value="1"/>
</dbReference>
<dbReference type="Gene3D" id="3.50.50.60">
    <property type="entry name" value="FAD/NAD(P)-binding domain"/>
    <property type="match status" value="1"/>
</dbReference>
<evidence type="ECO:0000259" key="6">
    <source>
        <dbReference type="Pfam" id="PF02910"/>
    </source>
</evidence>
<dbReference type="EMBL" id="JAAIMP010000025">
    <property type="protein sequence ID" value="NSC78150.1"/>
    <property type="molecule type" value="Genomic_DNA"/>
</dbReference>
<organism evidence="7 10">
    <name type="scientific">Agathobacter rectalis</name>
    <dbReference type="NCBI Taxonomy" id="39491"/>
    <lineage>
        <taxon>Bacteria</taxon>
        <taxon>Bacillati</taxon>
        <taxon>Bacillota</taxon>
        <taxon>Clostridia</taxon>
        <taxon>Lachnospirales</taxon>
        <taxon>Lachnospiraceae</taxon>
        <taxon>Agathobacter</taxon>
    </lineage>
</organism>
<dbReference type="Proteomes" id="UP000049472">
    <property type="component" value="Unassembled WGS sequence"/>
</dbReference>
<reference evidence="9 11" key="3">
    <citation type="submission" date="2019-08" db="EMBL/GenBank/DDBJ databases">
        <authorList>
            <person name="Duncan S."/>
            <person name="Walker A."/>
        </authorList>
    </citation>
    <scope>NUCLEOTIDE SEQUENCE [LARGE SCALE GENOMIC DNA]</scope>
    <source>
        <strain evidence="9 11">T3WBe13</strain>
    </source>
</reference>
<evidence type="ECO:0000313" key="8">
    <source>
        <dbReference type="EMBL" id="NSC78150.1"/>
    </source>
</evidence>
<keyword evidence="2" id="KW-0560">Oxidoreductase</keyword>
<feature type="domain" description="FAD-dependent oxidoreductase 2 FAD-binding" evidence="5">
    <location>
        <begin position="5"/>
        <end position="382"/>
    </location>
</feature>
<dbReference type="Pfam" id="PF00890">
    <property type="entry name" value="FAD_binding_2"/>
    <property type="match status" value="1"/>
</dbReference>
<reference evidence="7" key="2">
    <citation type="submission" date="2015-05" db="EMBL/GenBank/DDBJ databases">
        <authorList>
            <person name="Wang D.B."/>
            <person name="Wang M."/>
        </authorList>
    </citation>
    <scope>NUCLEOTIDE SEQUENCE [LARGE SCALE GENOMIC DNA]</scope>
    <source>
        <strain evidence="7">T1-815</strain>
    </source>
</reference>
<evidence type="ECO:0000313" key="7">
    <source>
        <dbReference type="EMBL" id="CRL41476.1"/>
    </source>
</evidence>
<dbReference type="InterPro" id="IPR030664">
    <property type="entry name" value="SdhA/FrdA/AprA"/>
</dbReference>
<dbReference type="InterPro" id="IPR037099">
    <property type="entry name" value="Fum_R/Succ_DH_flav-like_C_sf"/>
</dbReference>
<reference evidence="9 11" key="4">
    <citation type="submission" date="2019-09" db="EMBL/GenBank/DDBJ databases">
        <title>Strain-level analysis of Eubacterium rectale using genomes from metagenomes.</title>
        <authorList>
            <person name="Karcher N."/>
            <person name="Segata N."/>
        </authorList>
    </citation>
    <scope>NUCLEOTIDE SEQUENCE [LARGE SCALE GENOMIC DNA]</scope>
    <source>
        <strain evidence="9 11">T3WBe13</strain>
    </source>
</reference>
<keyword evidence="10" id="KW-1185">Reference proteome</keyword>
<evidence type="ECO:0000256" key="2">
    <source>
        <dbReference type="ARBA" id="ARBA00023002"/>
    </source>
</evidence>
<dbReference type="InterPro" id="IPR015939">
    <property type="entry name" value="Fum_Rdtase/Succ_DH_flav-like_C"/>
</dbReference>
<dbReference type="InterPro" id="IPR003953">
    <property type="entry name" value="FAD-dep_OxRdtase_2_FAD-bd"/>
</dbReference>
<dbReference type="GO" id="GO:0005886">
    <property type="term" value="C:plasma membrane"/>
    <property type="evidence" value="ECO:0007669"/>
    <property type="project" value="TreeGrafter"/>
</dbReference>
<sequence length="514" mass="55982">MSKTIIIIGAGLAGLSAALQAAENGCNVKLVSSLPSERAQSVMAEGGINAALNTKDENDSPEEHFTDTIKAACGLADPNAVWGMTQAAPELVHWLLKLGVKFNMSGYDDVDLRNFGGQKKKRTAFAQSDTGKQIMTAMIDAVRRKEASGMVERFSHHSFLTLRLCGNICCGCVIRDEYSQETVELPGDAVIVATGGMHGLFGNTTGSLSNTGEVTAELFRLGVPLANGEMIQYHPTTVKCGGKRMLISEAARGEGGRLFAMKDGKQWYFMEEKYPELGNLMPRDITAREIWKVSHESEVFLDMTEISEEIISNKLSGLVDDCMTYLHKDIRKEPVSVLPGIHYFMGGILVDEQHRTPIQNLCAAGECCAQYHGANRLGGNSLLGALYGGRVAAKSACEQADVVDLSCATQIDFPPASQISEIKQLNKVMQETMGVVRNENTLLNGIKTVQALTGNLPLLGMAVLKSALARKESRGAHWREDYPKSNDDDYLKTTVARFDGKQIQISFVPVPERR</sequence>
<gene>
    <name evidence="9" type="ORF">FYL31_14320</name>
    <name evidence="8" type="ORF">G4312_12915</name>
    <name evidence="7" type="ORF">T1815_27041</name>
</gene>
<dbReference type="EMBL" id="VSTF01000025">
    <property type="protein sequence ID" value="TYL56832.1"/>
    <property type="molecule type" value="Genomic_DNA"/>
</dbReference>
<feature type="domain" description="Fumarate reductase/succinate dehydrogenase flavoprotein-like C-terminal" evidence="6">
    <location>
        <begin position="455"/>
        <end position="510"/>
    </location>
</feature>
<protein>
    <submittedName>
        <fullName evidence="8">FAD-binding protein</fullName>
    </submittedName>
</protein>
<reference evidence="10" key="1">
    <citation type="submission" date="2015-05" db="EMBL/GenBank/DDBJ databases">
        <authorList>
            <consortium name="Pathogen Informatics"/>
        </authorList>
    </citation>
    <scope>NUCLEOTIDE SEQUENCE [LARGE SCALE GENOMIC DNA]</scope>
    <source>
        <strain evidence="10">T1-815</strain>
    </source>
</reference>
<dbReference type="Gene3D" id="1.20.58.100">
    <property type="entry name" value="Fumarate reductase/succinate dehydrogenase flavoprotein-like, C-terminal domain"/>
    <property type="match status" value="1"/>
</dbReference>
<dbReference type="EMBL" id="CVRQ01000036">
    <property type="protein sequence ID" value="CRL41476.1"/>
    <property type="molecule type" value="Genomic_DNA"/>
</dbReference>
<dbReference type="Gene3D" id="3.90.700.10">
    <property type="entry name" value="Succinate dehydrogenase/fumarate reductase flavoprotein, catalytic domain"/>
    <property type="match status" value="1"/>
</dbReference>
<feature type="signal peptide" evidence="4">
    <location>
        <begin position="1"/>
        <end position="21"/>
    </location>
</feature>
<dbReference type="GO" id="GO:0050660">
    <property type="term" value="F:flavin adenine dinucleotide binding"/>
    <property type="evidence" value="ECO:0007669"/>
    <property type="project" value="TreeGrafter"/>
</dbReference>
<evidence type="ECO:0000256" key="4">
    <source>
        <dbReference type="SAM" id="SignalP"/>
    </source>
</evidence>
<evidence type="ECO:0000313" key="11">
    <source>
        <dbReference type="Proteomes" id="UP000324327"/>
    </source>
</evidence>
<dbReference type="GO" id="GO:0000104">
    <property type="term" value="F:succinate dehydrogenase activity"/>
    <property type="evidence" value="ECO:0007669"/>
    <property type="project" value="TreeGrafter"/>
</dbReference>
<dbReference type="Proteomes" id="UP000324327">
    <property type="component" value="Unassembled WGS sequence"/>
</dbReference>
<reference evidence="8" key="6">
    <citation type="submission" date="2020-02" db="EMBL/GenBank/DDBJ databases">
        <authorList>
            <person name="Littmann E."/>
            <person name="Sorbara M."/>
        </authorList>
    </citation>
    <scope>NUCLEOTIDE SEQUENCE</scope>
    <source>
        <strain evidence="8">MSK.16.45</strain>
    </source>
</reference>
<dbReference type="GO" id="GO:0009055">
    <property type="term" value="F:electron transfer activity"/>
    <property type="evidence" value="ECO:0007669"/>
    <property type="project" value="TreeGrafter"/>
</dbReference>
<dbReference type="PRINTS" id="PR00368">
    <property type="entry name" value="FADPNR"/>
</dbReference>
<evidence type="ECO:0000256" key="1">
    <source>
        <dbReference type="ARBA" id="ARBA00022630"/>
    </source>
</evidence>
<dbReference type="SUPFAM" id="SSF51905">
    <property type="entry name" value="FAD/NAD(P)-binding domain"/>
    <property type="match status" value="1"/>
</dbReference>
<accession>A0A0M6WV73</accession>
<dbReference type="RefSeq" id="WP_055062591.1">
    <property type="nucleotide sequence ID" value="NZ_CVRQ01000036.1"/>
</dbReference>
<name>A0A0M6WV73_9FIRM</name>
<dbReference type="GO" id="GO:0033765">
    <property type="term" value="F:steroid dehydrogenase activity, acting on the CH-CH group of donors"/>
    <property type="evidence" value="ECO:0007669"/>
    <property type="project" value="UniProtKB-ARBA"/>
</dbReference>
<dbReference type="InterPro" id="IPR027477">
    <property type="entry name" value="Succ_DH/fumarate_Rdtase_cat_sf"/>
</dbReference>
<dbReference type="AlphaFoldDB" id="A0A0M6WV73"/>
<dbReference type="InterPro" id="IPR036188">
    <property type="entry name" value="FAD/NAD-bd_sf"/>
</dbReference>
<keyword evidence="4" id="KW-0732">Signal</keyword>
<dbReference type="PANTHER" id="PTHR11632:SF53">
    <property type="entry name" value="SUCCINATE DEHYDROGENASE FLAVOPROTEIN SUBUNIT"/>
    <property type="match status" value="1"/>
</dbReference>
<dbReference type="SUPFAM" id="SSF56425">
    <property type="entry name" value="Succinate dehydrogenase/fumarate reductase flavoprotein, catalytic domain"/>
    <property type="match status" value="1"/>
</dbReference>
<keyword evidence="1" id="KW-0285">Flavoprotein</keyword>